<protein>
    <submittedName>
        <fullName evidence="2">Synuclein alpha</fullName>
    </submittedName>
</protein>
<reference evidence="2 3" key="1">
    <citation type="journal article" date="2020" name="Nature">
        <title>Six reference-quality genomes reveal evolution of bat adaptations.</title>
        <authorList>
            <person name="Jebb D."/>
            <person name="Huang Z."/>
            <person name="Pippel M."/>
            <person name="Hughes G.M."/>
            <person name="Lavrichenko K."/>
            <person name="Devanna P."/>
            <person name="Winkler S."/>
            <person name="Jermiin L.S."/>
            <person name="Skirmuntt E.C."/>
            <person name="Katzourakis A."/>
            <person name="Burkitt-Gray L."/>
            <person name="Ray D.A."/>
            <person name="Sullivan K.A.M."/>
            <person name="Roscito J.G."/>
            <person name="Kirilenko B.M."/>
            <person name="Davalos L.M."/>
            <person name="Corthals A.P."/>
            <person name="Power M.L."/>
            <person name="Jones G."/>
            <person name="Ransome R.D."/>
            <person name="Dechmann D.K.N."/>
            <person name="Locatelli A.G."/>
            <person name="Puechmaille S.J."/>
            <person name="Fedrigo O."/>
            <person name="Jarvis E.D."/>
            <person name="Hiller M."/>
            <person name="Vernes S.C."/>
            <person name="Myers E.W."/>
            <person name="Teeling E.C."/>
        </authorList>
    </citation>
    <scope>NUCLEOTIDE SEQUENCE [LARGE SCALE GENOMIC DNA]</scope>
    <source>
        <strain evidence="2">MRhiFer1</strain>
        <tissue evidence="2">Lung</tissue>
    </source>
</reference>
<name>A0A7J7ZET1_RHIFE</name>
<evidence type="ECO:0000256" key="1">
    <source>
        <dbReference type="SAM" id="MobiDB-lite"/>
    </source>
</evidence>
<dbReference type="AlphaFoldDB" id="A0A7J7ZET1"/>
<accession>A0A7J7ZET1</accession>
<dbReference type="SUPFAM" id="SSF118375">
    <property type="entry name" value="Synuclein"/>
    <property type="match status" value="1"/>
</dbReference>
<dbReference type="Gene3D" id="1.10.287.700">
    <property type="entry name" value="Helix hairpin bin"/>
    <property type="match status" value="1"/>
</dbReference>
<gene>
    <name evidence="2" type="ORF">mRhiFer1_015842</name>
</gene>
<organism evidence="2 3">
    <name type="scientific">Rhinolophus ferrumequinum</name>
    <name type="common">Greater horseshoe bat</name>
    <dbReference type="NCBI Taxonomy" id="59479"/>
    <lineage>
        <taxon>Eukaryota</taxon>
        <taxon>Metazoa</taxon>
        <taxon>Chordata</taxon>
        <taxon>Craniata</taxon>
        <taxon>Vertebrata</taxon>
        <taxon>Euteleostomi</taxon>
        <taxon>Mammalia</taxon>
        <taxon>Eutheria</taxon>
        <taxon>Laurasiatheria</taxon>
        <taxon>Chiroptera</taxon>
        <taxon>Yinpterochiroptera</taxon>
        <taxon>Rhinolophoidea</taxon>
        <taxon>Rhinolophidae</taxon>
        <taxon>Rhinolophinae</taxon>
        <taxon>Rhinolophus</taxon>
    </lineage>
</organism>
<comment type="caution">
    <text evidence="2">The sequence shown here is derived from an EMBL/GenBank/DDBJ whole genome shotgun (WGS) entry which is preliminary data.</text>
</comment>
<evidence type="ECO:0000313" key="2">
    <source>
        <dbReference type="EMBL" id="KAF6372535.1"/>
    </source>
</evidence>
<proteinExistence type="predicted"/>
<evidence type="ECO:0000313" key="3">
    <source>
        <dbReference type="Proteomes" id="UP000585614"/>
    </source>
</evidence>
<dbReference type="Proteomes" id="UP000585614">
    <property type="component" value="Unassembled WGS sequence"/>
</dbReference>
<sequence>MPVDPDNETYEMPSEEGYQDYEPEA</sequence>
<feature type="region of interest" description="Disordered" evidence="1">
    <location>
        <begin position="1"/>
        <end position="25"/>
    </location>
</feature>
<dbReference type="EMBL" id="JACAGC010000004">
    <property type="protein sequence ID" value="KAF6372535.1"/>
    <property type="molecule type" value="Genomic_DNA"/>
</dbReference>